<name>A0A9N9JI73_9GLOM</name>
<dbReference type="AlphaFoldDB" id="A0A9N9JI73"/>
<keyword evidence="2" id="KW-1185">Reference proteome</keyword>
<accession>A0A9N9JI73</accession>
<feature type="non-terminal residue" evidence="1">
    <location>
        <position position="1"/>
    </location>
</feature>
<feature type="non-terminal residue" evidence="1">
    <location>
        <position position="429"/>
    </location>
</feature>
<sequence length="429" mass="50287">GKIKEDFHWFSVFLGISNRNVKQTLTHFKVYSKYYHEKSEMAEIILKSCITPTHEFINDIKETQIVFGKAVIEAKVYSNSDILKAHSTEAQFRSGSSVNNVNLKILDEDNNEIKRFNSNLTSKFETIGGDDPNQWEIIGYEDIKIIFHLLNYDSKSQILWEEILNILGYRILRAGVESLSFDPNETTINLPFGTKLTKIQNLSECHIYASIMNKNVRKVFSLHVDFVDEDTTEIIIQLIQHKRSRKWYLLKKSYSFKICWIVVGKPTDLDFDITIPEYPVILRSYKFSDFYEDRNFMQISIPAVQSFRKLNETCILSTCVSEQSSETNKYEPTIIGTHFSPSKNEKNVCLFAYTYCNGVYSIDSSILKRFYYIFDMTYEIFKYYDFGQVQVKWFRSDEKRKLSYGIEISQNDKNKIFPGNFGNYSRNDE</sequence>
<dbReference type="EMBL" id="CAJVPY010022456">
    <property type="protein sequence ID" value="CAG8782895.1"/>
    <property type="molecule type" value="Genomic_DNA"/>
</dbReference>
<protein>
    <submittedName>
        <fullName evidence="1">12934_t:CDS:1</fullName>
    </submittedName>
</protein>
<evidence type="ECO:0000313" key="1">
    <source>
        <dbReference type="EMBL" id="CAG8782895.1"/>
    </source>
</evidence>
<dbReference type="OrthoDB" id="2385177at2759"/>
<organism evidence="1 2">
    <name type="scientific">Dentiscutata erythropus</name>
    <dbReference type="NCBI Taxonomy" id="1348616"/>
    <lineage>
        <taxon>Eukaryota</taxon>
        <taxon>Fungi</taxon>
        <taxon>Fungi incertae sedis</taxon>
        <taxon>Mucoromycota</taxon>
        <taxon>Glomeromycotina</taxon>
        <taxon>Glomeromycetes</taxon>
        <taxon>Diversisporales</taxon>
        <taxon>Gigasporaceae</taxon>
        <taxon>Dentiscutata</taxon>
    </lineage>
</organism>
<reference evidence="1" key="1">
    <citation type="submission" date="2021-06" db="EMBL/GenBank/DDBJ databases">
        <authorList>
            <person name="Kallberg Y."/>
            <person name="Tangrot J."/>
            <person name="Rosling A."/>
        </authorList>
    </citation>
    <scope>NUCLEOTIDE SEQUENCE</scope>
    <source>
        <strain evidence="1">MA453B</strain>
    </source>
</reference>
<proteinExistence type="predicted"/>
<dbReference type="Proteomes" id="UP000789405">
    <property type="component" value="Unassembled WGS sequence"/>
</dbReference>
<evidence type="ECO:0000313" key="2">
    <source>
        <dbReference type="Proteomes" id="UP000789405"/>
    </source>
</evidence>
<comment type="caution">
    <text evidence="1">The sequence shown here is derived from an EMBL/GenBank/DDBJ whole genome shotgun (WGS) entry which is preliminary data.</text>
</comment>
<gene>
    <name evidence="1" type="ORF">DERYTH_LOCUS19863</name>
</gene>